<dbReference type="SUPFAM" id="SSF52833">
    <property type="entry name" value="Thioredoxin-like"/>
    <property type="match status" value="1"/>
</dbReference>
<feature type="domain" description="UBA" evidence="2">
    <location>
        <begin position="214"/>
        <end position="261"/>
    </location>
</feature>
<dbReference type="PANTHER" id="PTHR46472:SF1">
    <property type="entry name" value="NUCLEOREDOXIN"/>
    <property type="match status" value="1"/>
</dbReference>
<dbReference type="SMART" id="SM00165">
    <property type="entry name" value="UBA"/>
    <property type="match status" value="1"/>
</dbReference>
<organism evidence="4">
    <name type="scientific">Aplanochytrium stocchinoi</name>
    <dbReference type="NCBI Taxonomy" id="215587"/>
    <lineage>
        <taxon>Eukaryota</taxon>
        <taxon>Sar</taxon>
        <taxon>Stramenopiles</taxon>
        <taxon>Bigyra</taxon>
        <taxon>Labyrinthulomycetes</taxon>
        <taxon>Thraustochytrida</taxon>
        <taxon>Thraustochytriidae</taxon>
        <taxon>Aplanochytrium</taxon>
    </lineage>
</organism>
<dbReference type="Pfam" id="PF13905">
    <property type="entry name" value="Thioredoxin_8"/>
    <property type="match status" value="1"/>
</dbReference>
<dbReference type="GO" id="GO:0030178">
    <property type="term" value="P:negative regulation of Wnt signaling pathway"/>
    <property type="evidence" value="ECO:0007669"/>
    <property type="project" value="TreeGrafter"/>
</dbReference>
<proteinExistence type="predicted"/>
<dbReference type="PANTHER" id="PTHR46472">
    <property type="entry name" value="NUCLEOREDOXIN"/>
    <property type="match status" value="1"/>
</dbReference>
<dbReference type="PROSITE" id="PS00194">
    <property type="entry name" value="THIOREDOXIN_1"/>
    <property type="match status" value="1"/>
</dbReference>
<evidence type="ECO:0008006" key="5">
    <source>
        <dbReference type="Google" id="ProtNLM"/>
    </source>
</evidence>
<dbReference type="GO" id="GO:0005634">
    <property type="term" value="C:nucleus"/>
    <property type="evidence" value="ECO:0007669"/>
    <property type="project" value="TreeGrafter"/>
</dbReference>
<evidence type="ECO:0000259" key="2">
    <source>
        <dbReference type="PROSITE" id="PS50030"/>
    </source>
</evidence>
<sequence length="261" mass="28876">MERLARTTLIRKGGQRVSASEALAGKVVMLYFSAQWCPPCRQFTPLLRNFYETLRDNNKNVEIVFVSSDNSEDAMMSYFEGEHGDYLAVKYGDPAQSELGKELNVKGIPSLFVVDKSGKPVVDATICRRAVMSGKPLDYIDEWRKAAGDWVSRGGGKKLGSKNTNINAAPKSREELRKARLAAMQRRQNGTKNNETDGSTAPDYNTNAESNKPKVQSRSSIPPLDKVELLSSMGFSVLDSKNALEATNDDFDTALEILLNK</sequence>
<feature type="region of interest" description="Disordered" evidence="1">
    <location>
        <begin position="184"/>
        <end position="223"/>
    </location>
</feature>
<dbReference type="InterPro" id="IPR017937">
    <property type="entry name" value="Thioredoxin_CS"/>
</dbReference>
<name>A0A7S3V067_9STRA</name>
<feature type="domain" description="Thioredoxin" evidence="3">
    <location>
        <begin position="1"/>
        <end position="149"/>
    </location>
</feature>
<dbReference type="GO" id="GO:0004791">
    <property type="term" value="F:thioredoxin-disulfide reductase (NADPH) activity"/>
    <property type="evidence" value="ECO:0007669"/>
    <property type="project" value="TreeGrafter"/>
</dbReference>
<dbReference type="InterPro" id="IPR012336">
    <property type="entry name" value="Thioredoxin-like_fold"/>
</dbReference>
<evidence type="ECO:0000259" key="3">
    <source>
        <dbReference type="PROSITE" id="PS51352"/>
    </source>
</evidence>
<dbReference type="Gene3D" id="3.40.30.10">
    <property type="entry name" value="Glutaredoxin"/>
    <property type="match status" value="1"/>
</dbReference>
<dbReference type="InterPro" id="IPR009060">
    <property type="entry name" value="UBA-like_sf"/>
</dbReference>
<evidence type="ECO:0000313" key="4">
    <source>
        <dbReference type="EMBL" id="CAE0442846.1"/>
    </source>
</evidence>
<reference evidence="4" key="1">
    <citation type="submission" date="2021-01" db="EMBL/GenBank/DDBJ databases">
        <authorList>
            <person name="Corre E."/>
            <person name="Pelletier E."/>
            <person name="Niang G."/>
            <person name="Scheremetjew M."/>
            <person name="Finn R."/>
            <person name="Kale V."/>
            <person name="Holt S."/>
            <person name="Cochrane G."/>
            <person name="Meng A."/>
            <person name="Brown T."/>
            <person name="Cohen L."/>
        </authorList>
    </citation>
    <scope>NUCLEOTIDE SEQUENCE</scope>
    <source>
        <strain evidence="4">GSBS06</strain>
    </source>
</reference>
<dbReference type="GO" id="GO:0031397">
    <property type="term" value="P:negative regulation of protein ubiquitination"/>
    <property type="evidence" value="ECO:0007669"/>
    <property type="project" value="TreeGrafter"/>
</dbReference>
<dbReference type="InterPro" id="IPR015940">
    <property type="entry name" value="UBA"/>
</dbReference>
<dbReference type="EMBL" id="HBIN01017018">
    <property type="protein sequence ID" value="CAE0442846.1"/>
    <property type="molecule type" value="Transcribed_RNA"/>
</dbReference>
<dbReference type="PROSITE" id="PS51352">
    <property type="entry name" value="THIOREDOXIN_2"/>
    <property type="match status" value="1"/>
</dbReference>
<protein>
    <recommendedName>
        <fullName evidence="5">Thioredoxin domain-containing protein</fullName>
    </recommendedName>
</protein>
<dbReference type="SUPFAM" id="SSF46934">
    <property type="entry name" value="UBA-like"/>
    <property type="match status" value="1"/>
</dbReference>
<gene>
    <name evidence="4" type="ORF">ASTO00021_LOCUS12957</name>
</gene>
<dbReference type="InterPro" id="IPR013766">
    <property type="entry name" value="Thioredoxin_domain"/>
</dbReference>
<feature type="region of interest" description="Disordered" evidence="1">
    <location>
        <begin position="154"/>
        <end position="173"/>
    </location>
</feature>
<accession>A0A7S3V067</accession>
<dbReference type="InterPro" id="IPR036249">
    <property type="entry name" value="Thioredoxin-like_sf"/>
</dbReference>
<evidence type="ECO:0000256" key="1">
    <source>
        <dbReference type="SAM" id="MobiDB-lite"/>
    </source>
</evidence>
<dbReference type="AlphaFoldDB" id="A0A7S3V067"/>
<dbReference type="CDD" id="cd02964">
    <property type="entry name" value="TryX_like_family"/>
    <property type="match status" value="1"/>
</dbReference>
<dbReference type="PROSITE" id="PS50030">
    <property type="entry name" value="UBA"/>
    <property type="match status" value="1"/>
</dbReference>
<feature type="compositionally biased region" description="Polar residues" evidence="1">
    <location>
        <begin position="186"/>
        <end position="220"/>
    </location>
</feature>
<dbReference type="Gene3D" id="1.10.8.10">
    <property type="entry name" value="DNA helicase RuvA subunit, C-terminal domain"/>
    <property type="match status" value="1"/>
</dbReference>